<reference evidence="2" key="1">
    <citation type="submission" date="2022-01" db="EMBL/GenBank/DDBJ databases">
        <authorList>
            <person name="King R."/>
        </authorList>
    </citation>
    <scope>NUCLEOTIDE SEQUENCE</scope>
</reference>
<gene>
    <name evidence="2" type="ORF">CEUTPL_LOCUS2886</name>
</gene>
<dbReference type="SUPFAM" id="SSF53335">
    <property type="entry name" value="S-adenosyl-L-methionine-dependent methyltransferases"/>
    <property type="match status" value="1"/>
</dbReference>
<dbReference type="PANTHER" id="PTHR43861">
    <property type="entry name" value="TRANS-ACONITATE 2-METHYLTRANSFERASE-RELATED"/>
    <property type="match status" value="1"/>
</dbReference>
<evidence type="ECO:0000259" key="1">
    <source>
        <dbReference type="Pfam" id="PF08242"/>
    </source>
</evidence>
<keyword evidence="3" id="KW-1185">Reference proteome</keyword>
<dbReference type="AlphaFoldDB" id="A0A9N9QF70"/>
<sequence length="274" mass="31722">MNEPKLYRKHKSLQTTDNIYVIENFLKLIQWKNCENQTALDVGCGDGLTTMEILLPKLPKSLNKLLGCDVSDKMIKFAKEVCKNGQLDFCQLNIGNSEDCMDYHASFDYVFSFYCLHWIPDQRSVFENIYNMLKPGGDILLSFLGTNPIFDVYQNISKKIIWAKYLRPEMISPYHNCEDPGKVLKKMLLEIGFENCKCVVEDRQFIFPNLKLLEGSIVAVNPTLPQLDSEEKVQYLEDFMNEIAKIYKYDCDNNNEGKIDVNYKLIIVYASKPN</sequence>
<feature type="domain" description="Methyltransferase type 12" evidence="1">
    <location>
        <begin position="40"/>
        <end position="138"/>
    </location>
</feature>
<dbReference type="Pfam" id="PF08242">
    <property type="entry name" value="Methyltransf_12"/>
    <property type="match status" value="1"/>
</dbReference>
<dbReference type="EMBL" id="OU892287">
    <property type="protein sequence ID" value="CAG9762202.1"/>
    <property type="molecule type" value="Genomic_DNA"/>
</dbReference>
<organism evidence="2 3">
    <name type="scientific">Ceutorhynchus assimilis</name>
    <name type="common">cabbage seed weevil</name>
    <dbReference type="NCBI Taxonomy" id="467358"/>
    <lineage>
        <taxon>Eukaryota</taxon>
        <taxon>Metazoa</taxon>
        <taxon>Ecdysozoa</taxon>
        <taxon>Arthropoda</taxon>
        <taxon>Hexapoda</taxon>
        <taxon>Insecta</taxon>
        <taxon>Pterygota</taxon>
        <taxon>Neoptera</taxon>
        <taxon>Endopterygota</taxon>
        <taxon>Coleoptera</taxon>
        <taxon>Polyphaga</taxon>
        <taxon>Cucujiformia</taxon>
        <taxon>Curculionidae</taxon>
        <taxon>Ceutorhynchinae</taxon>
        <taxon>Ceutorhynchus</taxon>
    </lineage>
</organism>
<dbReference type="InterPro" id="IPR013217">
    <property type="entry name" value="Methyltransf_12"/>
</dbReference>
<proteinExistence type="predicted"/>
<dbReference type="Gene3D" id="3.40.50.150">
    <property type="entry name" value="Vaccinia Virus protein VP39"/>
    <property type="match status" value="1"/>
</dbReference>
<dbReference type="InterPro" id="IPR029063">
    <property type="entry name" value="SAM-dependent_MTases_sf"/>
</dbReference>
<dbReference type="CDD" id="cd02440">
    <property type="entry name" value="AdoMet_MTases"/>
    <property type="match status" value="1"/>
</dbReference>
<name>A0A9N9QF70_9CUCU</name>
<evidence type="ECO:0000313" key="2">
    <source>
        <dbReference type="EMBL" id="CAG9762202.1"/>
    </source>
</evidence>
<dbReference type="PANTHER" id="PTHR43861:SF1">
    <property type="entry name" value="TRANS-ACONITATE 2-METHYLTRANSFERASE"/>
    <property type="match status" value="1"/>
</dbReference>
<accession>A0A9N9QF70</accession>
<evidence type="ECO:0000313" key="3">
    <source>
        <dbReference type="Proteomes" id="UP001152799"/>
    </source>
</evidence>
<protein>
    <recommendedName>
        <fullName evidence="1">Methyltransferase type 12 domain-containing protein</fullName>
    </recommendedName>
</protein>
<dbReference type="Proteomes" id="UP001152799">
    <property type="component" value="Chromosome 11"/>
</dbReference>
<dbReference type="OrthoDB" id="66144at2759"/>